<dbReference type="Proteomes" id="UP001497497">
    <property type="component" value="Unassembled WGS sequence"/>
</dbReference>
<name>A0AAV2H5Z2_LYMST</name>
<keyword evidence="1" id="KW-0472">Membrane</keyword>
<accession>A0AAV2H5Z2</accession>
<dbReference type="InterPro" id="IPR011735">
    <property type="entry name" value="WlaTC/HtrL_glycosyltransf"/>
</dbReference>
<evidence type="ECO:0000313" key="2">
    <source>
        <dbReference type="EMBL" id="CAL1529126.1"/>
    </source>
</evidence>
<dbReference type="AlphaFoldDB" id="A0AAV2H5Z2"/>
<feature type="transmembrane region" description="Helical" evidence="1">
    <location>
        <begin position="12"/>
        <end position="33"/>
    </location>
</feature>
<evidence type="ECO:0000256" key="1">
    <source>
        <dbReference type="SAM" id="Phobius"/>
    </source>
</evidence>
<proteinExistence type="predicted"/>
<dbReference type="Pfam" id="PF09612">
    <property type="entry name" value="HtrL_YibB"/>
    <property type="match status" value="2"/>
</dbReference>
<organism evidence="2 3">
    <name type="scientific">Lymnaea stagnalis</name>
    <name type="common">Great pond snail</name>
    <name type="synonym">Helix stagnalis</name>
    <dbReference type="NCBI Taxonomy" id="6523"/>
    <lineage>
        <taxon>Eukaryota</taxon>
        <taxon>Metazoa</taxon>
        <taxon>Spiralia</taxon>
        <taxon>Lophotrochozoa</taxon>
        <taxon>Mollusca</taxon>
        <taxon>Gastropoda</taxon>
        <taxon>Heterobranchia</taxon>
        <taxon>Euthyneura</taxon>
        <taxon>Panpulmonata</taxon>
        <taxon>Hygrophila</taxon>
        <taxon>Lymnaeoidea</taxon>
        <taxon>Lymnaeidae</taxon>
        <taxon>Lymnaea</taxon>
    </lineage>
</organism>
<keyword evidence="1" id="KW-0812">Transmembrane</keyword>
<keyword evidence="1" id="KW-1133">Transmembrane helix</keyword>
<evidence type="ECO:0000313" key="3">
    <source>
        <dbReference type="Proteomes" id="UP001497497"/>
    </source>
</evidence>
<sequence length="628" mass="73880">MKSQNGKPKCCILSGGLIAVSLLVTLFYCNNWTLDLINRLDVQFLSTEDEKGLYNFTVVTAMFDIGRGSWPNQKRTHETYLAYMRQLLKLNVNIFAFVDRKAMQFIEENRKGKERRTHTRLAELKDLPYYRFRGRIAEIMNSSEYQKDNELLKQKLCESYIPDYDILVLSKLYFMDRAVRENPFETTYFMWIDGGYGHGNDVYPKDDVWIPKGLFEHSDKVTFMELGRGVRAYEKDKSRLHKMNIATLAGGFFAGGGEVFKELYEMQKQQMDEWMRDGVVDDDQTMIMYLYYKKPSLFHLVPGNCRSAMTSHNDRPKRCILSAGLIAVSLLVILVYCNNWTKNVINRLDVQFLSTEDEKGLYNFTVVTALFDIGRGSWPNQKRTYEAYLAYMRPLLKLNVNIFAFVDRKAKQFIDEYRKGKERRTHTRLAELKDLPFYRFRGRIAEIMNSTEYQKDNELFKRKLCESYIPDYDIVVLSKLYIMDRAVWENPFETTYFIWLDGGYGHGNDVYPKDDVWIPKGLFEHGDKVTFMEMGKGVRAYEKDKARLHKMTIATLAGGFFAGGSEVFKELYEMEKQQMDEWMRDGVVDDDQTMIMYLYYKKPSLFHLVPGNWYDVFKLFNKNLTTLR</sequence>
<reference evidence="2 3" key="1">
    <citation type="submission" date="2024-04" db="EMBL/GenBank/DDBJ databases">
        <authorList>
            <consortium name="Genoscope - CEA"/>
            <person name="William W."/>
        </authorList>
    </citation>
    <scope>NUCLEOTIDE SEQUENCE [LARGE SCALE GENOMIC DNA]</scope>
</reference>
<comment type="caution">
    <text evidence="2">The sequence shown here is derived from an EMBL/GenBank/DDBJ whole genome shotgun (WGS) entry which is preliminary data.</text>
</comment>
<protein>
    <submittedName>
        <fullName evidence="2">Uncharacterized protein</fullName>
    </submittedName>
</protein>
<dbReference type="EMBL" id="CAXITT010000043">
    <property type="protein sequence ID" value="CAL1529126.1"/>
    <property type="molecule type" value="Genomic_DNA"/>
</dbReference>
<gene>
    <name evidence="2" type="ORF">GSLYS_00003281001</name>
</gene>
<keyword evidence="3" id="KW-1185">Reference proteome</keyword>